<dbReference type="EMBL" id="ML993580">
    <property type="protein sequence ID" value="KAF2173272.1"/>
    <property type="molecule type" value="Genomic_DNA"/>
</dbReference>
<proteinExistence type="predicted"/>
<dbReference type="GO" id="GO:0001228">
    <property type="term" value="F:DNA-binding transcription activator activity, RNA polymerase II-specific"/>
    <property type="evidence" value="ECO:0007669"/>
    <property type="project" value="TreeGrafter"/>
</dbReference>
<evidence type="ECO:0000256" key="1">
    <source>
        <dbReference type="ARBA" id="ARBA00004123"/>
    </source>
</evidence>
<gene>
    <name evidence="5" type="ORF">M409DRAFT_49740</name>
</gene>
<dbReference type="GeneID" id="54564602"/>
<protein>
    <recommendedName>
        <fullName evidence="4">BZIP domain-containing protein</fullName>
    </recommendedName>
</protein>
<reference evidence="5" key="1">
    <citation type="journal article" date="2020" name="Stud. Mycol.">
        <title>101 Dothideomycetes genomes: a test case for predicting lifestyles and emergence of pathogens.</title>
        <authorList>
            <person name="Haridas S."/>
            <person name="Albert R."/>
            <person name="Binder M."/>
            <person name="Bloem J."/>
            <person name="Labutti K."/>
            <person name="Salamov A."/>
            <person name="Andreopoulos B."/>
            <person name="Baker S."/>
            <person name="Barry K."/>
            <person name="Bills G."/>
            <person name="Bluhm B."/>
            <person name="Cannon C."/>
            <person name="Castanera R."/>
            <person name="Culley D."/>
            <person name="Daum C."/>
            <person name="Ezra D."/>
            <person name="Gonzalez J."/>
            <person name="Henrissat B."/>
            <person name="Kuo A."/>
            <person name="Liang C."/>
            <person name="Lipzen A."/>
            <person name="Lutzoni F."/>
            <person name="Magnuson J."/>
            <person name="Mondo S."/>
            <person name="Nolan M."/>
            <person name="Ohm R."/>
            <person name="Pangilinan J."/>
            <person name="Park H.-J."/>
            <person name="Ramirez L."/>
            <person name="Alfaro M."/>
            <person name="Sun H."/>
            <person name="Tritt A."/>
            <person name="Yoshinaga Y."/>
            <person name="Zwiers L.-H."/>
            <person name="Turgeon B."/>
            <person name="Goodwin S."/>
            <person name="Spatafora J."/>
            <person name="Crous P."/>
            <person name="Grigoriev I."/>
        </authorList>
    </citation>
    <scope>NUCLEOTIDE SEQUENCE</scope>
    <source>
        <strain evidence="5">ATCC 36951</strain>
    </source>
</reference>
<name>A0A6A6D4Z3_ZASCE</name>
<dbReference type="SUPFAM" id="SSF57959">
    <property type="entry name" value="Leucine zipper domain"/>
    <property type="match status" value="1"/>
</dbReference>
<organism evidence="5 6">
    <name type="scientific">Zasmidium cellare ATCC 36951</name>
    <dbReference type="NCBI Taxonomy" id="1080233"/>
    <lineage>
        <taxon>Eukaryota</taxon>
        <taxon>Fungi</taxon>
        <taxon>Dikarya</taxon>
        <taxon>Ascomycota</taxon>
        <taxon>Pezizomycotina</taxon>
        <taxon>Dothideomycetes</taxon>
        <taxon>Dothideomycetidae</taxon>
        <taxon>Mycosphaerellales</taxon>
        <taxon>Mycosphaerellaceae</taxon>
        <taxon>Zasmidium</taxon>
    </lineage>
</organism>
<dbReference type="RefSeq" id="XP_033674161.1">
    <property type="nucleotide sequence ID" value="XM_033811330.1"/>
</dbReference>
<accession>A0A6A6D4Z3</accession>
<evidence type="ECO:0000256" key="3">
    <source>
        <dbReference type="SAM" id="Coils"/>
    </source>
</evidence>
<dbReference type="PANTHER" id="PTHR40621">
    <property type="entry name" value="TRANSCRIPTION FACTOR KAPC-RELATED"/>
    <property type="match status" value="1"/>
</dbReference>
<dbReference type="PANTHER" id="PTHR40621:SF6">
    <property type="entry name" value="AP-1-LIKE TRANSCRIPTION FACTOR YAP1-RELATED"/>
    <property type="match status" value="1"/>
</dbReference>
<dbReference type="Gene3D" id="1.20.5.170">
    <property type="match status" value="1"/>
</dbReference>
<dbReference type="InterPro" id="IPR050936">
    <property type="entry name" value="AP-1-like"/>
</dbReference>
<dbReference type="PROSITE" id="PS00036">
    <property type="entry name" value="BZIP_BASIC"/>
    <property type="match status" value="1"/>
</dbReference>
<dbReference type="SMART" id="SM00338">
    <property type="entry name" value="BRLZ"/>
    <property type="match status" value="1"/>
</dbReference>
<dbReference type="GO" id="GO:0000976">
    <property type="term" value="F:transcription cis-regulatory region binding"/>
    <property type="evidence" value="ECO:0007669"/>
    <property type="project" value="InterPro"/>
</dbReference>
<dbReference type="PROSITE" id="PS50217">
    <property type="entry name" value="BZIP"/>
    <property type="match status" value="1"/>
</dbReference>
<evidence type="ECO:0000256" key="2">
    <source>
        <dbReference type="ARBA" id="ARBA00023242"/>
    </source>
</evidence>
<dbReference type="InterPro" id="IPR004827">
    <property type="entry name" value="bZIP"/>
</dbReference>
<dbReference type="CDD" id="cd14688">
    <property type="entry name" value="bZIP_YAP"/>
    <property type="match status" value="1"/>
</dbReference>
<keyword evidence="6" id="KW-1185">Reference proteome</keyword>
<feature type="domain" description="BZIP" evidence="4">
    <location>
        <begin position="88"/>
        <end position="151"/>
    </location>
</feature>
<dbReference type="Pfam" id="PF07716">
    <property type="entry name" value="bZIP_2"/>
    <property type="match status" value="1"/>
</dbReference>
<dbReference type="InterPro" id="IPR046347">
    <property type="entry name" value="bZIP_sf"/>
</dbReference>
<dbReference type="Proteomes" id="UP000799537">
    <property type="component" value="Unassembled WGS sequence"/>
</dbReference>
<evidence type="ECO:0000259" key="4">
    <source>
        <dbReference type="PROSITE" id="PS50217"/>
    </source>
</evidence>
<feature type="coiled-coil region" evidence="3">
    <location>
        <begin position="106"/>
        <end position="133"/>
    </location>
</feature>
<keyword evidence="3" id="KW-0175">Coiled coil</keyword>
<dbReference type="AlphaFoldDB" id="A0A6A6D4Z3"/>
<evidence type="ECO:0000313" key="5">
    <source>
        <dbReference type="EMBL" id="KAF2173272.1"/>
    </source>
</evidence>
<evidence type="ECO:0000313" key="6">
    <source>
        <dbReference type="Proteomes" id="UP000799537"/>
    </source>
</evidence>
<dbReference type="GO" id="GO:0090575">
    <property type="term" value="C:RNA polymerase II transcription regulator complex"/>
    <property type="evidence" value="ECO:0007669"/>
    <property type="project" value="TreeGrafter"/>
</dbReference>
<sequence>MDLTEWQLSYQSDEIDAMTMDPNGALFTGLYIEEDSASLDQCFPNECSASSSLSEDDFSPTGYQRLDPHTIQNALSEDVKVRYDRLVADKQAKRKAQNRAAQRAFRERKQQVLQDLEKENGDMKIELGKLHAEIAMLRKSNVLLRARAAAREETPLCVSPRDRKRESAIERLLVFAQTWDEDFSRKEICND</sequence>
<keyword evidence="2" id="KW-0539">Nucleus</keyword>
<comment type="subcellular location">
    <subcellularLocation>
        <location evidence="1">Nucleus</location>
    </subcellularLocation>
</comment>